<dbReference type="PANTHER" id="PTHR42734">
    <property type="entry name" value="METAL TRANSPORT SYSTEM ATP-BINDING PROTEIN TM_0124-RELATED"/>
    <property type="match status" value="1"/>
</dbReference>
<dbReference type="PROSITE" id="PS00211">
    <property type="entry name" value="ABC_TRANSPORTER_1"/>
    <property type="match status" value="1"/>
</dbReference>
<dbReference type="InterPro" id="IPR022508">
    <property type="entry name" value="ABC_trspt_anch-rpt_ATP-bd"/>
</dbReference>
<evidence type="ECO:0000313" key="6">
    <source>
        <dbReference type="Proteomes" id="UP000060016"/>
    </source>
</evidence>
<gene>
    <name evidence="5" type="ORF">AK829_08270</name>
</gene>
<accession>A0A0K1RCJ7</accession>
<dbReference type="InterPro" id="IPR050153">
    <property type="entry name" value="Metal_Ion_Import_ABC"/>
</dbReference>
<dbReference type="AlphaFoldDB" id="A0A0K1RCJ7"/>
<dbReference type="InterPro" id="IPR017871">
    <property type="entry name" value="ABC_transporter-like_CS"/>
</dbReference>
<keyword evidence="2" id="KW-0547">Nucleotide-binding</keyword>
<evidence type="ECO:0000256" key="1">
    <source>
        <dbReference type="ARBA" id="ARBA00022448"/>
    </source>
</evidence>
<proteinExistence type="predicted"/>
<dbReference type="STRING" id="156976.AK829_08270"/>
<dbReference type="PATRIC" id="fig|156976.3.peg.1656"/>
<dbReference type="RefSeq" id="WP_052205423.1">
    <property type="nucleotide sequence ID" value="NZ_CP012342.1"/>
</dbReference>
<dbReference type="Gene3D" id="3.40.50.300">
    <property type="entry name" value="P-loop containing nucleotide triphosphate hydrolases"/>
    <property type="match status" value="1"/>
</dbReference>
<organism evidence="5 6">
    <name type="scientific">Corynebacterium riegelii</name>
    <dbReference type="NCBI Taxonomy" id="156976"/>
    <lineage>
        <taxon>Bacteria</taxon>
        <taxon>Bacillati</taxon>
        <taxon>Actinomycetota</taxon>
        <taxon>Actinomycetes</taxon>
        <taxon>Mycobacteriales</taxon>
        <taxon>Corynebacteriaceae</taxon>
        <taxon>Corynebacterium</taxon>
    </lineage>
</organism>
<evidence type="ECO:0000256" key="2">
    <source>
        <dbReference type="ARBA" id="ARBA00022741"/>
    </source>
</evidence>
<dbReference type="GO" id="GO:0005524">
    <property type="term" value="F:ATP binding"/>
    <property type="evidence" value="ECO:0007669"/>
    <property type="project" value="UniProtKB-KW"/>
</dbReference>
<evidence type="ECO:0000256" key="3">
    <source>
        <dbReference type="ARBA" id="ARBA00022840"/>
    </source>
</evidence>
<keyword evidence="1" id="KW-0813">Transport</keyword>
<dbReference type="InterPro" id="IPR003439">
    <property type="entry name" value="ABC_transporter-like_ATP-bd"/>
</dbReference>
<evidence type="ECO:0000259" key="4">
    <source>
        <dbReference type="PROSITE" id="PS50893"/>
    </source>
</evidence>
<keyword evidence="3 5" id="KW-0067">ATP-binding</keyword>
<dbReference type="CDD" id="cd03235">
    <property type="entry name" value="ABC_Metallic_Cations"/>
    <property type="match status" value="1"/>
</dbReference>
<dbReference type="SMART" id="SM00382">
    <property type="entry name" value="AAA"/>
    <property type="match status" value="1"/>
</dbReference>
<dbReference type="InterPro" id="IPR027417">
    <property type="entry name" value="P-loop_NTPase"/>
</dbReference>
<sequence length="252" mass="27895">MRPHAITVRDLSVSYPGREVFQSVDLTLRGGEFTGLLGPNGAGKTTLMRAMLGLVPAEGTVEVTGSRAIRNVVGYVPQRHNVAWDFPIDVYAATLNATLGQRPWYRRAGEREHTWTQRTLKMVNLADLADRPISDLSGGQRQRVLIARALVRRPRMLLLDEPFTGLDIPTTEHLLELFRKLVDKGLGVVMSTHNIAEAVDACDRLILFKGGVVADSQVDQLDSAAPWMDTFSVAEDSPWLRGVRTHLEANFA</sequence>
<dbReference type="KEGG" id="crie:AK829_08270"/>
<dbReference type="SUPFAM" id="SSF52540">
    <property type="entry name" value="P-loop containing nucleoside triphosphate hydrolases"/>
    <property type="match status" value="1"/>
</dbReference>
<dbReference type="Proteomes" id="UP000060016">
    <property type="component" value="Chromosome"/>
</dbReference>
<dbReference type="InterPro" id="IPR003593">
    <property type="entry name" value="AAA+_ATPase"/>
</dbReference>
<dbReference type="EMBL" id="CP012342">
    <property type="protein sequence ID" value="AKV59152.1"/>
    <property type="molecule type" value="Genomic_DNA"/>
</dbReference>
<dbReference type="NCBIfam" id="TIGR03771">
    <property type="entry name" value="anch_rpt_ABC"/>
    <property type="match status" value="1"/>
</dbReference>
<name>A0A0K1RCJ7_9CORY</name>
<protein>
    <submittedName>
        <fullName evidence="5">ABC transporter ATP-binding protein</fullName>
    </submittedName>
</protein>
<dbReference type="PROSITE" id="PS50893">
    <property type="entry name" value="ABC_TRANSPORTER_2"/>
    <property type="match status" value="1"/>
</dbReference>
<evidence type="ECO:0000313" key="5">
    <source>
        <dbReference type="EMBL" id="AKV59152.1"/>
    </source>
</evidence>
<reference evidence="5 6" key="1">
    <citation type="submission" date="2015-08" db="EMBL/GenBank/DDBJ databases">
        <authorList>
            <person name="Babu N.S."/>
            <person name="Beckwith C.J."/>
            <person name="Beseler K.G."/>
            <person name="Brison A."/>
            <person name="Carone J.V."/>
            <person name="Caskin T.P."/>
            <person name="Diamond M."/>
            <person name="Durham M.E."/>
            <person name="Foxe J.M."/>
            <person name="Go M."/>
            <person name="Henderson B.A."/>
            <person name="Jones I.B."/>
            <person name="McGettigan J.A."/>
            <person name="Micheletti S.J."/>
            <person name="Nasrallah M.E."/>
            <person name="Ortiz D."/>
            <person name="Piller C.R."/>
            <person name="Privatt S.R."/>
            <person name="Schneider S.L."/>
            <person name="Sharp S."/>
            <person name="Smith T.C."/>
            <person name="Stanton J.D."/>
            <person name="Ullery H.E."/>
            <person name="Wilson R.J."/>
            <person name="Serrano M.G."/>
            <person name="Buck G."/>
            <person name="Lee V."/>
            <person name="Wang Y."/>
            <person name="Carvalho R."/>
            <person name="Voegtly L."/>
            <person name="Shi R."/>
            <person name="Duckworth R."/>
            <person name="Johnson A."/>
            <person name="Loviza R."/>
            <person name="Walstead R."/>
            <person name="Shah Z."/>
            <person name="Kiflezghi M."/>
            <person name="Wade K."/>
            <person name="Ball S.L."/>
            <person name="Bradley K.W."/>
            <person name="Asai D.J."/>
            <person name="Bowman C.A."/>
            <person name="Russell D.A."/>
            <person name="Pope W.H."/>
            <person name="Jacobs-Sera D."/>
            <person name="Hendrix R.W."/>
            <person name="Hatfull G.F."/>
        </authorList>
    </citation>
    <scope>NUCLEOTIDE SEQUENCE [LARGE SCALE GENOMIC DNA]</scope>
    <source>
        <strain evidence="5 6">PUDD_83A45</strain>
    </source>
</reference>
<feature type="domain" description="ABC transporter" evidence="4">
    <location>
        <begin position="6"/>
        <end position="235"/>
    </location>
</feature>
<keyword evidence="6" id="KW-1185">Reference proteome</keyword>
<dbReference type="Pfam" id="PF00005">
    <property type="entry name" value="ABC_tran"/>
    <property type="match status" value="1"/>
</dbReference>
<dbReference type="GO" id="GO:0016887">
    <property type="term" value="F:ATP hydrolysis activity"/>
    <property type="evidence" value="ECO:0007669"/>
    <property type="project" value="InterPro"/>
</dbReference>